<dbReference type="PROSITE" id="PS51819">
    <property type="entry name" value="VOC"/>
    <property type="match status" value="1"/>
</dbReference>
<dbReference type="CDD" id="cd08349">
    <property type="entry name" value="BLMA_like"/>
    <property type="match status" value="1"/>
</dbReference>
<dbReference type="Proteomes" id="UP000681414">
    <property type="component" value="Unassembled WGS sequence"/>
</dbReference>
<accession>A0A942TDA3</accession>
<dbReference type="EMBL" id="JAGYPG010000001">
    <property type="protein sequence ID" value="MBS4194367.1"/>
    <property type="molecule type" value="Genomic_DNA"/>
</dbReference>
<evidence type="ECO:0000256" key="2">
    <source>
        <dbReference type="ARBA" id="ARBA00021572"/>
    </source>
</evidence>
<dbReference type="Gene3D" id="3.10.180.10">
    <property type="entry name" value="2,3-Dihydroxybiphenyl 1,2-Dioxygenase, domain 1"/>
    <property type="match status" value="1"/>
</dbReference>
<evidence type="ECO:0000313" key="6">
    <source>
        <dbReference type="Proteomes" id="UP000681414"/>
    </source>
</evidence>
<evidence type="ECO:0000256" key="3">
    <source>
        <dbReference type="ARBA" id="ARBA00023251"/>
    </source>
</evidence>
<keyword evidence="3" id="KW-0046">Antibiotic resistance</keyword>
<protein>
    <recommendedName>
        <fullName evidence="2">Bleomycin resistance protein</fullName>
    </recommendedName>
</protein>
<sequence length="120" mass="14252">MYEPIPILRIFDEKKALEFYVDFLEFKVDWKHNFEENTPLYMQISSGKCIIHLSEHYGDAAPGSSIRIAVNNIKTLHEKLLSKNYKYTRPGLEETPWNTLEITVGDPFYNRIIFYQNKFE</sequence>
<feature type="domain" description="VOC" evidence="4">
    <location>
        <begin position="1"/>
        <end position="117"/>
    </location>
</feature>
<dbReference type="GO" id="GO:0046677">
    <property type="term" value="P:response to antibiotic"/>
    <property type="evidence" value="ECO:0007669"/>
    <property type="project" value="UniProtKB-KW"/>
</dbReference>
<keyword evidence="6" id="KW-1185">Reference proteome</keyword>
<dbReference type="Pfam" id="PF19581">
    <property type="entry name" value="Glyoxalase_7"/>
    <property type="match status" value="1"/>
</dbReference>
<name>A0A942TDA3_9BACI</name>
<proteinExistence type="inferred from homology"/>
<dbReference type="InterPro" id="IPR037523">
    <property type="entry name" value="VOC_core"/>
</dbReference>
<dbReference type="InterPro" id="IPR029068">
    <property type="entry name" value="Glyas_Bleomycin-R_OHBP_Dase"/>
</dbReference>
<evidence type="ECO:0000259" key="4">
    <source>
        <dbReference type="PROSITE" id="PS51819"/>
    </source>
</evidence>
<gene>
    <name evidence="5" type="ORF">KHA97_04685</name>
</gene>
<dbReference type="InterPro" id="IPR000335">
    <property type="entry name" value="Bleomycin-R"/>
</dbReference>
<comment type="caution">
    <text evidence="5">The sequence shown here is derived from an EMBL/GenBank/DDBJ whole genome shotgun (WGS) entry which is preliminary data.</text>
</comment>
<reference evidence="5 6" key="1">
    <citation type="submission" date="2021-05" db="EMBL/GenBank/DDBJ databases">
        <title>Novel Bacillus species.</title>
        <authorList>
            <person name="Liu G."/>
        </authorList>
    </citation>
    <scope>NUCLEOTIDE SEQUENCE [LARGE SCALE GENOMIC DNA]</scope>
    <source>
        <strain evidence="6">FJAT-49780</strain>
    </source>
</reference>
<evidence type="ECO:0000256" key="1">
    <source>
        <dbReference type="ARBA" id="ARBA00011051"/>
    </source>
</evidence>
<evidence type="ECO:0000313" key="5">
    <source>
        <dbReference type="EMBL" id="MBS4194367.1"/>
    </source>
</evidence>
<organism evidence="5 6">
    <name type="scientific">Lederbergia citri</name>
    <dbReference type="NCBI Taxonomy" id="2833580"/>
    <lineage>
        <taxon>Bacteria</taxon>
        <taxon>Bacillati</taxon>
        <taxon>Bacillota</taxon>
        <taxon>Bacilli</taxon>
        <taxon>Bacillales</taxon>
        <taxon>Bacillaceae</taxon>
        <taxon>Lederbergia</taxon>
    </lineage>
</organism>
<dbReference type="SUPFAM" id="SSF54593">
    <property type="entry name" value="Glyoxalase/Bleomycin resistance protein/Dihydroxybiphenyl dioxygenase"/>
    <property type="match status" value="1"/>
</dbReference>
<dbReference type="AlphaFoldDB" id="A0A942TDA3"/>
<comment type="similarity">
    <text evidence="1">Belongs to the bleomycin resistance protein family.</text>
</comment>